<keyword evidence="2" id="KW-1185">Reference proteome</keyword>
<sequence length="697" mass="79513">MVDAAGKRKDSKLMGGAVVAGAAIGALLAAKLLLGLIFGRNREKKHIKIRWNLSPSDIKRQCDEIIARSKEVHDAVASVPLDKVTYATVIAPLANLEVEEFVLIQSCTFLSLVAASKDIRQASAVAESKIDHYHAQCSMREDVYCVVKALSQKREALQPENQRFIDHLVRDYERLGLSLKPEARAELKRLKRSVEELCDTFQTNLEEEKVVLSLNRMQLLGLPPDFLKGLEKYEDGNLKVCLNPLNYALILERCRVGATRRTVASAFDQRCLKHNVPILEQLVKLRHKIARFLGYEDHAHYVTAIRMAQSPMKVSKFLEIINMKMSLIAEKELRKLQSLKKAEEENDEFEIGDLMYYIRKAEELEFHLDYDSLKDYFPLEVALKGLLYFQEEILGLKFRKVKYPQAWHPDVLLYVVIDAENGDTIGFFYLDLFSRDGKYKNACVLPLQPSCLRKDGTRQLPVAAMLMSLKKPSNKECTLLEHSEVLTLFHEFIHVMHHVCSCVSFARFSGLRVEDDFVEIPSQIFENWCFERASLEIISGFYKDPKKKLSHELCQTLKRKRQAYAGLLTKRQLLFSFFDQAIHTCENVNTAAVLRELYMQVMNGISMVNGTNLAASFRHLTGGYDAAYYGFLWSEVISADIFHTKFKANVLNNIAGKEFRQKQVLAPGACVDASKLVQDYLGREPSEEAFVKSKSWL</sequence>
<evidence type="ECO:0000313" key="2">
    <source>
        <dbReference type="Proteomes" id="UP001162992"/>
    </source>
</evidence>
<gene>
    <name evidence="1" type="ORF">O6H91_03G085800</name>
</gene>
<proteinExistence type="predicted"/>
<name>A0ACC2E8L8_DIPCM</name>
<reference evidence="2" key="1">
    <citation type="journal article" date="2024" name="Proc. Natl. Acad. Sci. U.S.A.">
        <title>Extraordinary preservation of gene collinearity over three hundred million years revealed in homosporous lycophytes.</title>
        <authorList>
            <person name="Li C."/>
            <person name="Wickell D."/>
            <person name="Kuo L.Y."/>
            <person name="Chen X."/>
            <person name="Nie B."/>
            <person name="Liao X."/>
            <person name="Peng D."/>
            <person name="Ji J."/>
            <person name="Jenkins J."/>
            <person name="Williams M."/>
            <person name="Shu S."/>
            <person name="Plott C."/>
            <person name="Barry K."/>
            <person name="Rajasekar S."/>
            <person name="Grimwood J."/>
            <person name="Han X."/>
            <person name="Sun S."/>
            <person name="Hou Z."/>
            <person name="He W."/>
            <person name="Dai G."/>
            <person name="Sun C."/>
            <person name="Schmutz J."/>
            <person name="Leebens-Mack J.H."/>
            <person name="Li F.W."/>
            <person name="Wang L."/>
        </authorList>
    </citation>
    <scope>NUCLEOTIDE SEQUENCE [LARGE SCALE GENOMIC DNA]</scope>
    <source>
        <strain evidence="2">cv. PW_Plant_1</strain>
    </source>
</reference>
<dbReference type="Proteomes" id="UP001162992">
    <property type="component" value="Chromosome 3"/>
</dbReference>
<organism evidence="1 2">
    <name type="scientific">Diphasiastrum complanatum</name>
    <name type="common">Issler's clubmoss</name>
    <name type="synonym">Lycopodium complanatum</name>
    <dbReference type="NCBI Taxonomy" id="34168"/>
    <lineage>
        <taxon>Eukaryota</taxon>
        <taxon>Viridiplantae</taxon>
        <taxon>Streptophyta</taxon>
        <taxon>Embryophyta</taxon>
        <taxon>Tracheophyta</taxon>
        <taxon>Lycopodiopsida</taxon>
        <taxon>Lycopodiales</taxon>
        <taxon>Lycopodiaceae</taxon>
        <taxon>Lycopodioideae</taxon>
        <taxon>Diphasiastrum</taxon>
    </lineage>
</organism>
<dbReference type="EMBL" id="CM055094">
    <property type="protein sequence ID" value="KAJ7562833.1"/>
    <property type="molecule type" value="Genomic_DNA"/>
</dbReference>
<protein>
    <submittedName>
        <fullName evidence="1">Uncharacterized protein</fullName>
    </submittedName>
</protein>
<evidence type="ECO:0000313" key="1">
    <source>
        <dbReference type="EMBL" id="KAJ7562833.1"/>
    </source>
</evidence>
<accession>A0ACC2E8L8</accession>
<comment type="caution">
    <text evidence="1">The sequence shown here is derived from an EMBL/GenBank/DDBJ whole genome shotgun (WGS) entry which is preliminary data.</text>
</comment>